<name>A0A0H5NX96_NOCFR</name>
<dbReference type="GO" id="GO:0032259">
    <property type="term" value="P:methylation"/>
    <property type="evidence" value="ECO:0007669"/>
    <property type="project" value="UniProtKB-KW"/>
</dbReference>
<dbReference type="EMBL" id="LN868939">
    <property type="protein sequence ID" value="CRY79923.1"/>
    <property type="molecule type" value="Genomic_DNA"/>
</dbReference>
<dbReference type="SUPFAM" id="SSF53335">
    <property type="entry name" value="S-adenosyl-L-methionine-dependent methyltransferases"/>
    <property type="match status" value="1"/>
</dbReference>
<dbReference type="Gene3D" id="3.40.50.150">
    <property type="entry name" value="Vaccinia Virus protein VP39"/>
    <property type="match status" value="1"/>
</dbReference>
<dbReference type="Proteomes" id="UP000057820">
    <property type="component" value="Plasmid 2"/>
</dbReference>
<accession>A0A0H5NX96</accession>
<dbReference type="Pfam" id="PF13649">
    <property type="entry name" value="Methyltransf_25"/>
    <property type="match status" value="1"/>
</dbReference>
<evidence type="ECO:0000313" key="2">
    <source>
        <dbReference type="EMBL" id="CRY79923.1"/>
    </source>
</evidence>
<keyword evidence="2" id="KW-0614">Plasmid</keyword>
<dbReference type="KEGG" id="nfr:ERS450000_03583"/>
<evidence type="ECO:0000313" key="3">
    <source>
        <dbReference type="Proteomes" id="UP000057820"/>
    </source>
</evidence>
<dbReference type="GO" id="GO:0008168">
    <property type="term" value="F:methyltransferase activity"/>
    <property type="evidence" value="ECO:0007669"/>
    <property type="project" value="UniProtKB-KW"/>
</dbReference>
<sequence>MGDERFGWFAEMLDLGEGDLVLEIGPGSGASLGELARRLVRGRVVGIDRSASAVDRAARRYAAAIESGRITVAHLDFRALDAGRVRADFDAPAGFDRILAVNVNLFWTTRASAELALIRALLAPGGSLLLGYGYGVVSEGPVPSADRLVEHLAAAGFGSEVRTRGALLAVRARPS</sequence>
<dbReference type="AlphaFoldDB" id="A0A0H5NX96"/>
<dbReference type="InterPro" id="IPR041698">
    <property type="entry name" value="Methyltransf_25"/>
</dbReference>
<evidence type="ECO:0000259" key="1">
    <source>
        <dbReference type="Pfam" id="PF13649"/>
    </source>
</evidence>
<organism evidence="2 3">
    <name type="scientific">Nocardia farcinica</name>
    <dbReference type="NCBI Taxonomy" id="37329"/>
    <lineage>
        <taxon>Bacteria</taxon>
        <taxon>Bacillati</taxon>
        <taxon>Actinomycetota</taxon>
        <taxon>Actinomycetes</taxon>
        <taxon>Mycobacteriales</taxon>
        <taxon>Nocardiaceae</taxon>
        <taxon>Nocardia</taxon>
    </lineage>
</organism>
<keyword evidence="2" id="KW-0489">Methyltransferase</keyword>
<proteinExistence type="predicted"/>
<dbReference type="InterPro" id="IPR029063">
    <property type="entry name" value="SAM-dependent_MTases_sf"/>
</dbReference>
<reference evidence="3" key="1">
    <citation type="submission" date="2015-03" db="EMBL/GenBank/DDBJ databases">
        <authorList>
            <consortium name="Pathogen Informatics"/>
        </authorList>
    </citation>
    <scope>NUCLEOTIDE SEQUENCE [LARGE SCALE GENOMIC DNA]</scope>
    <source>
        <strain evidence="3">NCTC11134</strain>
        <plasmid evidence="3">2</plasmid>
    </source>
</reference>
<dbReference type="RefSeq" id="WP_060593609.1">
    <property type="nucleotide sequence ID" value="NZ_CP031418.1"/>
</dbReference>
<geneLocation type="plasmid" evidence="2">
    <name>2</name>
</geneLocation>
<keyword evidence="2" id="KW-0808">Transferase</keyword>
<dbReference type="CDD" id="cd02440">
    <property type="entry name" value="AdoMet_MTases"/>
    <property type="match status" value="1"/>
</dbReference>
<protein>
    <submittedName>
        <fullName evidence="2">Trans-aconitate methyltransferase</fullName>
    </submittedName>
</protein>
<gene>
    <name evidence="2" type="ORF">ERS450000_03583</name>
</gene>
<feature type="domain" description="Methyltransferase" evidence="1">
    <location>
        <begin position="21"/>
        <end position="126"/>
    </location>
</feature>